<name>A0A7J6LBH2_PERCH</name>
<gene>
    <name evidence="2" type="ORF">FOL47_008843</name>
</gene>
<feature type="region of interest" description="Disordered" evidence="1">
    <location>
        <begin position="310"/>
        <end position="329"/>
    </location>
</feature>
<sequence>MSTCIGSDPRQSSSSMEPHLTHTALSATPLRLPSHPASPDECMDANESTHHHKVHPVGEPLSPTSYAKAMANDTILGELSVGSCTTLNCGRGCWFAYSSRGCREGAACDRCHHSACAIPADEQRRRNRKEKSRQRPSKKKRSKALAQKLAAMDHDDEEDNSDDEGNEERGEDNGVNKTNSSSHVVAVQKSLLGTPSPSPCLAHKDDDVNCPDCVTMRPTTTIKILPECLATTSTARLLSSNNKKNSSIVSSEESCRSFTHRPAVLSSSSIGSVSSPASAQSTATGGSSTARSSPTKYGLNASPLFDASSPFTYLPDRSQQQGHQQQQPLYGTPFGMCYAEAASDSMGYDMTVPTPVITSKNDQLPCEFQGWSGLVDALEKMFALNPSSSSSSTAWGC</sequence>
<dbReference type="Proteomes" id="UP000591131">
    <property type="component" value="Unassembled WGS sequence"/>
</dbReference>
<evidence type="ECO:0000313" key="3">
    <source>
        <dbReference type="Proteomes" id="UP000591131"/>
    </source>
</evidence>
<evidence type="ECO:0000256" key="1">
    <source>
        <dbReference type="SAM" id="MobiDB-lite"/>
    </source>
</evidence>
<feature type="region of interest" description="Disordered" evidence="1">
    <location>
        <begin position="1"/>
        <end position="20"/>
    </location>
</feature>
<feature type="region of interest" description="Disordered" evidence="1">
    <location>
        <begin position="266"/>
        <end position="295"/>
    </location>
</feature>
<dbReference type="OrthoDB" id="446357at2759"/>
<feature type="compositionally biased region" description="Basic residues" evidence="1">
    <location>
        <begin position="125"/>
        <end position="143"/>
    </location>
</feature>
<feature type="region of interest" description="Disordered" evidence="1">
    <location>
        <begin position="122"/>
        <end position="182"/>
    </location>
</feature>
<dbReference type="AlphaFoldDB" id="A0A7J6LBH2"/>
<reference evidence="2 3" key="1">
    <citation type="submission" date="2020-04" db="EMBL/GenBank/DDBJ databases">
        <title>Perkinsus chesapeaki whole genome sequence.</title>
        <authorList>
            <person name="Bogema D.R."/>
        </authorList>
    </citation>
    <scope>NUCLEOTIDE SEQUENCE [LARGE SCALE GENOMIC DNA]</scope>
    <source>
        <strain evidence="2">ATCC PRA-425</strain>
    </source>
</reference>
<proteinExistence type="predicted"/>
<feature type="region of interest" description="Disordered" evidence="1">
    <location>
        <begin position="26"/>
        <end position="58"/>
    </location>
</feature>
<accession>A0A7J6LBH2</accession>
<feature type="compositionally biased region" description="Polar residues" evidence="1">
    <location>
        <begin position="1"/>
        <end position="16"/>
    </location>
</feature>
<feature type="compositionally biased region" description="Acidic residues" evidence="1">
    <location>
        <begin position="154"/>
        <end position="166"/>
    </location>
</feature>
<dbReference type="EMBL" id="JAAPAO010000588">
    <property type="protein sequence ID" value="KAF4656594.1"/>
    <property type="molecule type" value="Genomic_DNA"/>
</dbReference>
<organism evidence="2 3">
    <name type="scientific">Perkinsus chesapeaki</name>
    <name type="common">Clam parasite</name>
    <name type="synonym">Perkinsus andrewsi</name>
    <dbReference type="NCBI Taxonomy" id="330153"/>
    <lineage>
        <taxon>Eukaryota</taxon>
        <taxon>Sar</taxon>
        <taxon>Alveolata</taxon>
        <taxon>Perkinsozoa</taxon>
        <taxon>Perkinsea</taxon>
        <taxon>Perkinsida</taxon>
        <taxon>Perkinsidae</taxon>
        <taxon>Perkinsus</taxon>
    </lineage>
</organism>
<feature type="compositionally biased region" description="Low complexity" evidence="1">
    <location>
        <begin position="266"/>
        <end position="293"/>
    </location>
</feature>
<protein>
    <submittedName>
        <fullName evidence="2">Uncharacterized protein</fullName>
    </submittedName>
</protein>
<keyword evidence="3" id="KW-1185">Reference proteome</keyword>
<comment type="caution">
    <text evidence="2">The sequence shown here is derived from an EMBL/GenBank/DDBJ whole genome shotgun (WGS) entry which is preliminary data.</text>
</comment>
<evidence type="ECO:0000313" key="2">
    <source>
        <dbReference type="EMBL" id="KAF4656594.1"/>
    </source>
</evidence>